<dbReference type="Pfam" id="PF06738">
    <property type="entry name" value="ThrE"/>
    <property type="match status" value="1"/>
</dbReference>
<proteinExistence type="inferred from homology"/>
<keyword evidence="2" id="KW-1003">Cell membrane</keyword>
<gene>
    <name evidence="10" type="ORF">H8S47_09635</name>
</gene>
<accession>A0ABR7ANB2</accession>
<feature type="transmembrane region" description="Helical" evidence="7">
    <location>
        <begin position="314"/>
        <end position="335"/>
    </location>
</feature>
<evidence type="ECO:0000256" key="3">
    <source>
        <dbReference type="ARBA" id="ARBA00022692"/>
    </source>
</evidence>
<feature type="transmembrane region" description="Helical" evidence="7">
    <location>
        <begin position="115"/>
        <end position="133"/>
    </location>
</feature>
<dbReference type="Proteomes" id="UP000597613">
    <property type="component" value="Unassembled WGS sequence"/>
</dbReference>
<protein>
    <submittedName>
        <fullName evidence="10">Threonine/serine exporter family protein</fullName>
    </submittedName>
</protein>
<dbReference type="Pfam" id="PF12821">
    <property type="entry name" value="ThrE_2"/>
    <property type="match status" value="1"/>
</dbReference>
<comment type="subcellular location">
    <subcellularLocation>
        <location evidence="1">Cell membrane</location>
        <topology evidence="1">Multi-pass membrane protein</topology>
    </subcellularLocation>
</comment>
<evidence type="ECO:0000313" key="11">
    <source>
        <dbReference type="Proteomes" id="UP000597613"/>
    </source>
</evidence>
<keyword evidence="3 7" id="KW-0812">Transmembrane</keyword>
<feature type="transmembrane region" description="Helical" evidence="7">
    <location>
        <begin position="196"/>
        <end position="218"/>
    </location>
</feature>
<dbReference type="RefSeq" id="WP_187503656.1">
    <property type="nucleotide sequence ID" value="NZ_CP162536.1"/>
</dbReference>
<feature type="transmembrane region" description="Helical" evidence="7">
    <location>
        <begin position="230"/>
        <end position="251"/>
    </location>
</feature>
<keyword evidence="5 7" id="KW-0472">Membrane</keyword>
<feature type="transmembrane region" description="Helical" evidence="7">
    <location>
        <begin position="342"/>
        <end position="363"/>
    </location>
</feature>
<evidence type="ECO:0000256" key="4">
    <source>
        <dbReference type="ARBA" id="ARBA00022989"/>
    </source>
</evidence>
<organism evidence="10 11">
    <name type="scientific">Sphingomonas albertensis</name>
    <dbReference type="NCBI Taxonomy" id="2762591"/>
    <lineage>
        <taxon>Bacteria</taxon>
        <taxon>Pseudomonadati</taxon>
        <taxon>Pseudomonadota</taxon>
        <taxon>Alphaproteobacteria</taxon>
        <taxon>Sphingomonadales</taxon>
        <taxon>Sphingomonadaceae</taxon>
        <taxon>Sphingomonas</taxon>
    </lineage>
</organism>
<comment type="caution">
    <text evidence="10">The sequence shown here is derived from an EMBL/GenBank/DDBJ whole genome shotgun (WGS) entry which is preliminary data.</text>
</comment>
<keyword evidence="11" id="KW-1185">Reference proteome</keyword>
<sequence>MSALQDHDVVGLIGDAVINLHGNGQQTDETVRSVERLVRHYDADIAVMPRWGEVSLREGPGAAGRPIALLDVTPSNVGMNRVLATSRVIDAAIAERLPSTEVRARLKTVGAMPPSSNHLFALACATGAVALSVTFGVEHLPAVMLMFVSAGAGGYVRRLSSRYGANAFAQAFLAALLAGLIGALGVRLNISSDLRLIAVCPCMVIVPGPHLLNGTLDLLAGRLPLGASRLLFAALILLSISAGLLVGLSVWDVSLPAAPVGRTVALWPVIIAAGVAASCYSVFFSMPLRLLGWPIATAMAVDGVRWLAMSELHVGPAGGAGIAGLVAGTLLVPVARRHRIPFAGIGFASIVSLMPGVFVFRMMGGLTSLQFADHAAAVPILEGVVADGLTALLIVAAMTVCIVIPKHLYDTFWPSAPR</sequence>
<dbReference type="InterPro" id="IPR010619">
    <property type="entry name" value="ThrE-like_N"/>
</dbReference>
<evidence type="ECO:0000256" key="2">
    <source>
        <dbReference type="ARBA" id="ARBA00022475"/>
    </source>
</evidence>
<feature type="domain" description="Threonine/serine exporter-like N-terminal" evidence="8">
    <location>
        <begin position="14"/>
        <end position="250"/>
    </location>
</feature>
<dbReference type="InterPro" id="IPR024528">
    <property type="entry name" value="ThrE_2"/>
</dbReference>
<keyword evidence="4 7" id="KW-1133">Transmembrane helix</keyword>
<evidence type="ECO:0000256" key="6">
    <source>
        <dbReference type="ARBA" id="ARBA00034125"/>
    </source>
</evidence>
<feature type="transmembrane region" description="Helical" evidence="7">
    <location>
        <begin position="168"/>
        <end position="190"/>
    </location>
</feature>
<evidence type="ECO:0000256" key="5">
    <source>
        <dbReference type="ARBA" id="ARBA00023136"/>
    </source>
</evidence>
<evidence type="ECO:0000259" key="8">
    <source>
        <dbReference type="Pfam" id="PF06738"/>
    </source>
</evidence>
<evidence type="ECO:0000313" key="10">
    <source>
        <dbReference type="EMBL" id="MBC3941941.1"/>
    </source>
</evidence>
<dbReference type="InterPro" id="IPR050539">
    <property type="entry name" value="ThrE_Dicarb/AminoAcid_Exp"/>
</dbReference>
<dbReference type="PANTHER" id="PTHR34390">
    <property type="entry name" value="UPF0442 PROTEIN YJJB-RELATED"/>
    <property type="match status" value="1"/>
</dbReference>
<comment type="similarity">
    <text evidence="6">Belongs to the ThrE exporter (TC 2.A.79) family.</text>
</comment>
<name>A0ABR7ANB2_9SPHN</name>
<feature type="transmembrane region" description="Helical" evidence="7">
    <location>
        <begin position="263"/>
        <end position="283"/>
    </location>
</feature>
<feature type="domain" description="Threonine/Serine exporter ThrE" evidence="9">
    <location>
        <begin position="270"/>
        <end position="406"/>
    </location>
</feature>
<evidence type="ECO:0000259" key="9">
    <source>
        <dbReference type="Pfam" id="PF12821"/>
    </source>
</evidence>
<feature type="transmembrane region" description="Helical" evidence="7">
    <location>
        <begin position="383"/>
        <end position="404"/>
    </location>
</feature>
<evidence type="ECO:0000256" key="1">
    <source>
        <dbReference type="ARBA" id="ARBA00004651"/>
    </source>
</evidence>
<evidence type="ECO:0000256" key="7">
    <source>
        <dbReference type="SAM" id="Phobius"/>
    </source>
</evidence>
<dbReference type="EMBL" id="JACONT010000017">
    <property type="protein sequence ID" value="MBC3941941.1"/>
    <property type="molecule type" value="Genomic_DNA"/>
</dbReference>
<dbReference type="PANTHER" id="PTHR34390:SF2">
    <property type="entry name" value="SUCCINATE TRANSPORTER SUBUNIT YJJP-RELATED"/>
    <property type="match status" value="1"/>
</dbReference>
<reference evidence="10 11" key="1">
    <citation type="submission" date="2020-08" db="EMBL/GenBank/DDBJ databases">
        <title>Putative novel bacterial strains isolated from necrotic wheat leaf tissues caused by Xanthomonas translucens.</title>
        <authorList>
            <person name="Tambong J.T."/>
        </authorList>
    </citation>
    <scope>NUCLEOTIDE SEQUENCE [LARGE SCALE GENOMIC DNA]</scope>
    <source>
        <strain evidence="11">DOAB 1063</strain>
    </source>
</reference>